<dbReference type="Proteomes" id="UP000789901">
    <property type="component" value="Unassembled WGS sequence"/>
</dbReference>
<reference evidence="1 2" key="1">
    <citation type="submission" date="2021-06" db="EMBL/GenBank/DDBJ databases">
        <authorList>
            <person name="Kallberg Y."/>
            <person name="Tangrot J."/>
            <person name="Rosling A."/>
        </authorList>
    </citation>
    <scope>NUCLEOTIDE SEQUENCE [LARGE SCALE GENOMIC DNA]</scope>
    <source>
        <strain evidence="1 2">120-4 pot B 10/14</strain>
    </source>
</reference>
<evidence type="ECO:0000313" key="2">
    <source>
        <dbReference type="Proteomes" id="UP000789901"/>
    </source>
</evidence>
<gene>
    <name evidence="1" type="ORF">GMARGA_LOCUS1324</name>
</gene>
<keyword evidence="2" id="KW-1185">Reference proteome</keyword>
<comment type="caution">
    <text evidence="1">The sequence shown here is derived from an EMBL/GenBank/DDBJ whole genome shotgun (WGS) entry which is preliminary data.</text>
</comment>
<protein>
    <submittedName>
        <fullName evidence="1">38220_t:CDS:1</fullName>
    </submittedName>
</protein>
<organism evidence="1 2">
    <name type="scientific">Gigaspora margarita</name>
    <dbReference type="NCBI Taxonomy" id="4874"/>
    <lineage>
        <taxon>Eukaryota</taxon>
        <taxon>Fungi</taxon>
        <taxon>Fungi incertae sedis</taxon>
        <taxon>Mucoromycota</taxon>
        <taxon>Glomeromycotina</taxon>
        <taxon>Glomeromycetes</taxon>
        <taxon>Diversisporales</taxon>
        <taxon>Gigasporaceae</taxon>
        <taxon>Gigaspora</taxon>
    </lineage>
</organism>
<dbReference type="EMBL" id="CAJVQB010000337">
    <property type="protein sequence ID" value="CAG8482763.1"/>
    <property type="molecule type" value="Genomic_DNA"/>
</dbReference>
<evidence type="ECO:0000313" key="1">
    <source>
        <dbReference type="EMBL" id="CAG8482763.1"/>
    </source>
</evidence>
<sequence length="129" mass="14214">MVDEKLLNRLFEGAISTQEINYHDYNEFSEREGVVMMAHAPSQYIELYKLCCDIDPSKRPEIRTILNILDTLSNNSEGYSSLGDCIGSSFDNASGNSSNDAISDGSGNVFGDDSPYCNNQILTKSANQI</sequence>
<accession>A0ABM8VZ15</accession>
<name>A0ABM8VZ15_GIGMA</name>
<proteinExistence type="predicted"/>